<dbReference type="OrthoDB" id="5513456at2"/>
<dbReference type="EMBL" id="FMYQ01000026">
    <property type="protein sequence ID" value="SDD81441.1"/>
    <property type="molecule type" value="Genomic_DNA"/>
</dbReference>
<name>A0A1G6XTY6_9BURK</name>
<gene>
    <name evidence="1" type="ORF">SAMN05421548_12615</name>
</gene>
<dbReference type="RefSeq" id="WP_092002321.1">
    <property type="nucleotide sequence ID" value="NZ_FMYQ01000026.1"/>
</dbReference>
<accession>A0A1G6XTY6</accession>
<keyword evidence="2" id="KW-1185">Reference proteome</keyword>
<reference evidence="2" key="1">
    <citation type="submission" date="2016-09" db="EMBL/GenBank/DDBJ databases">
        <authorList>
            <person name="Varghese N."/>
            <person name="Submissions S."/>
        </authorList>
    </citation>
    <scope>NUCLEOTIDE SEQUENCE [LARGE SCALE GENOMIC DNA]</scope>
    <source>
        <strain evidence="2">TNe-862</strain>
    </source>
</reference>
<protein>
    <submittedName>
        <fullName evidence="1">Uncharacterized protein</fullName>
    </submittedName>
</protein>
<dbReference type="AlphaFoldDB" id="A0A1G6XTY6"/>
<dbReference type="Proteomes" id="UP000198908">
    <property type="component" value="Unassembled WGS sequence"/>
</dbReference>
<organism evidence="1 2">
    <name type="scientific">Paraburkholderia lycopersici</name>
    <dbReference type="NCBI Taxonomy" id="416944"/>
    <lineage>
        <taxon>Bacteria</taxon>
        <taxon>Pseudomonadati</taxon>
        <taxon>Pseudomonadota</taxon>
        <taxon>Betaproteobacteria</taxon>
        <taxon>Burkholderiales</taxon>
        <taxon>Burkholderiaceae</taxon>
        <taxon>Paraburkholderia</taxon>
    </lineage>
</organism>
<dbReference type="Pfam" id="PF13665">
    <property type="entry name" value="Tox-PAAR-like"/>
    <property type="match status" value="1"/>
</dbReference>
<dbReference type="STRING" id="416944.SAMN05421548_12615"/>
<sequence>MFANCQLAGLDLGFPDVCMTPPLPVPVAYANLSFGCMAIPNAPHILFAGTPAHNTATLTPISFGDEAGAYGGVVSGTIMGSSLNITGALTVLTGAFPTTRFGSLTRQNVSNVIGLRALPSQLTVILLAP</sequence>
<proteinExistence type="predicted"/>
<evidence type="ECO:0000313" key="2">
    <source>
        <dbReference type="Proteomes" id="UP000198908"/>
    </source>
</evidence>
<evidence type="ECO:0000313" key="1">
    <source>
        <dbReference type="EMBL" id="SDD81441.1"/>
    </source>
</evidence>